<dbReference type="KEGG" id="bpro:PMF13cell1_01805"/>
<gene>
    <name evidence="1" type="ORF">PMF13cell1_01805</name>
</gene>
<dbReference type="AlphaFoldDB" id="A0A4P6LUZ2"/>
<accession>A0A4P6LUZ2</accession>
<dbReference type="RefSeq" id="WP_130180520.1">
    <property type="nucleotide sequence ID" value="NZ_CP035945.1"/>
</dbReference>
<evidence type="ECO:0000313" key="2">
    <source>
        <dbReference type="Proteomes" id="UP000289794"/>
    </source>
</evidence>
<protein>
    <submittedName>
        <fullName evidence="1">Uncharacterized protein</fullName>
    </submittedName>
</protein>
<organism evidence="1 2">
    <name type="scientific">Blautia producta</name>
    <dbReference type="NCBI Taxonomy" id="33035"/>
    <lineage>
        <taxon>Bacteria</taxon>
        <taxon>Bacillati</taxon>
        <taxon>Bacillota</taxon>
        <taxon>Clostridia</taxon>
        <taxon>Lachnospirales</taxon>
        <taxon>Lachnospiraceae</taxon>
        <taxon>Blautia</taxon>
    </lineage>
</organism>
<evidence type="ECO:0000313" key="1">
    <source>
        <dbReference type="EMBL" id="QBE96261.1"/>
    </source>
</evidence>
<dbReference type="Proteomes" id="UP000289794">
    <property type="component" value="Chromosome"/>
</dbReference>
<reference evidence="1 2" key="1">
    <citation type="submission" date="2019-01" db="EMBL/GenBank/DDBJ databases">
        <title>PMF-metabolizing Aryl O-demethylase.</title>
        <authorList>
            <person name="Kim M."/>
        </authorList>
    </citation>
    <scope>NUCLEOTIDE SEQUENCE [LARGE SCALE GENOMIC DNA]</scope>
    <source>
        <strain evidence="1 2">PMF1</strain>
    </source>
</reference>
<sequence>MAQIVENLEVENLTMEEAKVSLGNYNFAIVHMISQMQYGEMDSIIVNWEELLEMRAFKEKEELHIFERNGETKAVHVFETDEVKDIILKSYLMRNGKKLVVKEYLQPDEDGQAVVKYTRPFSMK</sequence>
<proteinExistence type="predicted"/>
<dbReference type="EMBL" id="CP035945">
    <property type="protein sequence ID" value="QBE96261.1"/>
    <property type="molecule type" value="Genomic_DNA"/>
</dbReference>
<name>A0A4P6LUZ2_9FIRM</name>